<dbReference type="Proteomes" id="UP001153636">
    <property type="component" value="Chromosome 19"/>
</dbReference>
<evidence type="ECO:0000256" key="1">
    <source>
        <dbReference type="SAM" id="MobiDB-lite"/>
    </source>
</evidence>
<feature type="domain" description="HAT C-terminal dimerisation" evidence="2">
    <location>
        <begin position="128"/>
        <end position="185"/>
    </location>
</feature>
<keyword evidence="4" id="KW-1185">Reference proteome</keyword>
<dbReference type="InterPro" id="IPR008906">
    <property type="entry name" value="HATC_C_dom"/>
</dbReference>
<organism evidence="3 4">
    <name type="scientific">Psylliodes chrysocephalus</name>
    <dbReference type="NCBI Taxonomy" id="3402493"/>
    <lineage>
        <taxon>Eukaryota</taxon>
        <taxon>Metazoa</taxon>
        <taxon>Ecdysozoa</taxon>
        <taxon>Arthropoda</taxon>
        <taxon>Hexapoda</taxon>
        <taxon>Insecta</taxon>
        <taxon>Pterygota</taxon>
        <taxon>Neoptera</taxon>
        <taxon>Endopterygota</taxon>
        <taxon>Coleoptera</taxon>
        <taxon>Polyphaga</taxon>
        <taxon>Cucujiformia</taxon>
        <taxon>Chrysomeloidea</taxon>
        <taxon>Chrysomelidae</taxon>
        <taxon>Galerucinae</taxon>
        <taxon>Alticini</taxon>
        <taxon>Psylliodes</taxon>
    </lineage>
</organism>
<dbReference type="InterPro" id="IPR012337">
    <property type="entry name" value="RNaseH-like_sf"/>
</dbReference>
<evidence type="ECO:0000313" key="3">
    <source>
        <dbReference type="EMBL" id="CAH1105352.1"/>
    </source>
</evidence>
<protein>
    <recommendedName>
        <fullName evidence="2">HAT C-terminal dimerisation domain-containing protein</fullName>
    </recommendedName>
</protein>
<reference evidence="3" key="1">
    <citation type="submission" date="2022-01" db="EMBL/GenBank/DDBJ databases">
        <authorList>
            <person name="King R."/>
        </authorList>
    </citation>
    <scope>NUCLEOTIDE SEQUENCE</scope>
</reference>
<feature type="compositionally biased region" description="Acidic residues" evidence="1">
    <location>
        <begin position="220"/>
        <end position="237"/>
    </location>
</feature>
<dbReference type="GO" id="GO:0046983">
    <property type="term" value="F:protein dimerization activity"/>
    <property type="evidence" value="ECO:0007669"/>
    <property type="project" value="InterPro"/>
</dbReference>
<name>A0A9P0GDC6_9CUCU</name>
<sequence>MQTDKSANEKATYNICKRTTSLGGRGRHANTSNLKSHLEKYHDEEFRNVTRKDTKEQISHIKNIIKRQHTAAEVDPESLEDEDNIPLSHLQNKQNTFWETFYSIASTSASETSTTKYMKQGSENEIILYLESSTLLKDKSSFEWWEAEKNKFPSLYNAASVYLSAPAGSVSSEQLFSELELEMDRDPEGVEGEEDEIAVETVTQGMEKQGEGTRGGGEGIEQDDEEYDSDDIEWFNV</sequence>
<accession>A0A9P0GDC6</accession>
<dbReference type="AlphaFoldDB" id="A0A9P0GDC6"/>
<dbReference type="EMBL" id="OV651831">
    <property type="protein sequence ID" value="CAH1105352.1"/>
    <property type="molecule type" value="Genomic_DNA"/>
</dbReference>
<evidence type="ECO:0000313" key="4">
    <source>
        <dbReference type="Proteomes" id="UP001153636"/>
    </source>
</evidence>
<feature type="region of interest" description="Disordered" evidence="1">
    <location>
        <begin position="203"/>
        <end position="237"/>
    </location>
</feature>
<gene>
    <name evidence="3" type="ORF">PSYICH_LOCUS6223</name>
</gene>
<evidence type="ECO:0000259" key="2">
    <source>
        <dbReference type="Pfam" id="PF05699"/>
    </source>
</evidence>
<dbReference type="OrthoDB" id="1607513at2759"/>
<proteinExistence type="predicted"/>
<dbReference type="Pfam" id="PF05699">
    <property type="entry name" value="Dimer_Tnp_hAT"/>
    <property type="match status" value="1"/>
</dbReference>
<dbReference type="SUPFAM" id="SSF53098">
    <property type="entry name" value="Ribonuclease H-like"/>
    <property type="match status" value="1"/>
</dbReference>